<dbReference type="SUPFAM" id="SSF53335">
    <property type="entry name" value="S-adenosyl-L-methionine-dependent methyltransferases"/>
    <property type="match status" value="1"/>
</dbReference>
<protein>
    <recommendedName>
        <fullName evidence="4">Methyltransferase FkbM domain-containing protein</fullName>
    </recommendedName>
</protein>
<feature type="signal peptide" evidence="1">
    <location>
        <begin position="1"/>
        <end position="20"/>
    </location>
</feature>
<dbReference type="Proteomes" id="UP001515480">
    <property type="component" value="Unassembled WGS sequence"/>
</dbReference>
<reference evidence="2 3" key="1">
    <citation type="journal article" date="2024" name="Science">
        <title>Giant polyketide synthase enzymes in the biosynthesis of giant marine polyether toxins.</title>
        <authorList>
            <person name="Fallon T.R."/>
            <person name="Shende V.V."/>
            <person name="Wierzbicki I.H."/>
            <person name="Pendleton A.L."/>
            <person name="Watervoot N.F."/>
            <person name="Auber R.P."/>
            <person name="Gonzalez D.J."/>
            <person name="Wisecaver J.H."/>
            <person name="Moore B.S."/>
        </authorList>
    </citation>
    <scope>NUCLEOTIDE SEQUENCE [LARGE SCALE GENOMIC DNA]</scope>
    <source>
        <strain evidence="2 3">12B1</strain>
    </source>
</reference>
<sequence>MRPGRLVLTLALLRARGGGAAPLLDQLPSGVTSVLINIGSSLNPVLPPPENRSVISIAFDPIVASEIRSKPRLYVVPAAVSEEGGLATMGVYNADGGSSSLLKPAMTAEWNVGFEGALPPTKIVPVLSMQSVLEAIPPRLLLWLLKTDMQGKDFSAVASVGSLIRRVPYIMSEVWLENLHTYEGASNDYCRDWLPYMLKMGYRPKALHGGGRAPRRTFAGASDALTFCSQSTGRSQARRNKGVEILEADAFWVRNDTSLPPPPIFITKAAINNEAIHFGVRDIDKYNYRPGLQSGGGNVWAGRGK</sequence>
<organism evidence="2 3">
    <name type="scientific">Prymnesium parvum</name>
    <name type="common">Toxic golden alga</name>
    <dbReference type="NCBI Taxonomy" id="97485"/>
    <lineage>
        <taxon>Eukaryota</taxon>
        <taxon>Haptista</taxon>
        <taxon>Haptophyta</taxon>
        <taxon>Prymnesiophyceae</taxon>
        <taxon>Prymnesiales</taxon>
        <taxon>Prymnesiaceae</taxon>
        <taxon>Prymnesium</taxon>
    </lineage>
</organism>
<evidence type="ECO:0000313" key="3">
    <source>
        <dbReference type="Proteomes" id="UP001515480"/>
    </source>
</evidence>
<comment type="caution">
    <text evidence="2">The sequence shown here is derived from an EMBL/GenBank/DDBJ whole genome shotgun (WGS) entry which is preliminary data.</text>
</comment>
<accession>A0AB34JHS1</accession>
<dbReference type="EMBL" id="JBGBPQ010000008">
    <property type="protein sequence ID" value="KAL1520312.1"/>
    <property type="molecule type" value="Genomic_DNA"/>
</dbReference>
<dbReference type="AlphaFoldDB" id="A0AB34JHS1"/>
<evidence type="ECO:0008006" key="4">
    <source>
        <dbReference type="Google" id="ProtNLM"/>
    </source>
</evidence>
<proteinExistence type="predicted"/>
<keyword evidence="3" id="KW-1185">Reference proteome</keyword>
<name>A0AB34JHS1_PRYPA</name>
<dbReference type="InterPro" id="IPR029063">
    <property type="entry name" value="SAM-dependent_MTases_sf"/>
</dbReference>
<feature type="chain" id="PRO_5044329088" description="Methyltransferase FkbM domain-containing protein" evidence="1">
    <location>
        <begin position="21"/>
        <end position="305"/>
    </location>
</feature>
<evidence type="ECO:0000313" key="2">
    <source>
        <dbReference type="EMBL" id="KAL1520312.1"/>
    </source>
</evidence>
<keyword evidence="1" id="KW-0732">Signal</keyword>
<evidence type="ECO:0000256" key="1">
    <source>
        <dbReference type="SAM" id="SignalP"/>
    </source>
</evidence>
<gene>
    <name evidence="2" type="ORF">AB1Y20_021903</name>
</gene>